<evidence type="ECO:0000256" key="2">
    <source>
        <dbReference type="ARBA" id="ARBA00022640"/>
    </source>
</evidence>
<organism evidence="4">
    <name type="scientific">Dipterosiphonia australica</name>
    <dbReference type="NCBI Taxonomy" id="2007208"/>
    <lineage>
        <taxon>Eukaryota</taxon>
        <taxon>Rhodophyta</taxon>
        <taxon>Florideophyceae</taxon>
        <taxon>Rhodymeniophycidae</taxon>
        <taxon>Ceramiales</taxon>
        <taxon>Rhodomelaceae</taxon>
        <taxon>Herposiphonieae</taxon>
        <taxon>Dipterosiphonia</taxon>
    </lineage>
</organism>
<keyword evidence="3" id="KW-1133">Transmembrane helix</keyword>
<dbReference type="GeneID" id="33360063"/>
<keyword evidence="3" id="KW-0472">Membrane</keyword>
<gene>
    <name evidence="4" type="primary">ycf36</name>
</gene>
<dbReference type="AlphaFoldDB" id="A0A1Z1ML72"/>
<keyword evidence="3" id="KW-0812">Transmembrane</keyword>
<sequence>MFSTKSDCPVPFNQQPLNEYLALKESFLFAWSVSSQRSFTFGFLYLAIFLFIFFSIFISLFTNLHSFLQFVLSDLFVVNLVLFILFIRLYLGWSYIIKRLMSATIFYEESGWYDGQVWIKTSDYLTQDRLIGLYQVMPFILRIKYIFFITWLNFFVIYLFNYIF</sequence>
<keyword evidence="4" id="KW-0150">Chloroplast</keyword>
<dbReference type="PANTHER" id="PTHR34214:SF3">
    <property type="entry name" value="PROTEIN CONSERVED IN THE GREEN LINEAGE AND DIATOMS 27, CHLOROPLASTIC"/>
    <property type="match status" value="1"/>
</dbReference>
<accession>A0A1Z1ML72</accession>
<evidence type="ECO:0000313" key="4">
    <source>
        <dbReference type="EMBL" id="ARW66850.1"/>
    </source>
</evidence>
<feature type="transmembrane region" description="Helical" evidence="3">
    <location>
        <begin position="39"/>
        <end position="61"/>
    </location>
</feature>
<comment type="subcellular location">
    <subcellularLocation>
        <location evidence="1">Plastid</location>
    </subcellularLocation>
</comment>
<dbReference type="GO" id="GO:0009536">
    <property type="term" value="C:plastid"/>
    <property type="evidence" value="ECO:0007669"/>
    <property type="project" value="UniProtKB-SubCell"/>
</dbReference>
<dbReference type="InterPro" id="IPR009631">
    <property type="entry name" value="CGLD27-like"/>
</dbReference>
<evidence type="ECO:0000256" key="3">
    <source>
        <dbReference type="SAM" id="Phobius"/>
    </source>
</evidence>
<dbReference type="Pfam" id="PF06799">
    <property type="entry name" value="CGLD27-like"/>
    <property type="match status" value="1"/>
</dbReference>
<reference evidence="4" key="1">
    <citation type="journal article" date="2017" name="J. Phycol.">
        <title>Analysis of chloroplast genomes and a supermatrix inform reclassification of the Rhodomelaceae (Rhodophyta).</title>
        <authorList>
            <person name="Diaz-Tapia P."/>
            <person name="Maggs C.A."/>
            <person name="West J.A."/>
            <person name="Verbruggen H."/>
        </authorList>
    </citation>
    <scope>NUCLEOTIDE SEQUENCE</scope>
    <source>
        <strain evidence="4">PD1107</strain>
    </source>
</reference>
<proteinExistence type="predicted"/>
<dbReference type="RefSeq" id="YP_009397664.1">
    <property type="nucleotide sequence ID" value="NC_035288.1"/>
</dbReference>
<name>A0A1Z1ML72_9FLOR</name>
<feature type="transmembrane region" description="Helical" evidence="3">
    <location>
        <begin position="145"/>
        <end position="163"/>
    </location>
</feature>
<keyword evidence="2 4" id="KW-0934">Plastid</keyword>
<dbReference type="PANTHER" id="PTHR34214">
    <property type="match status" value="1"/>
</dbReference>
<dbReference type="EMBL" id="MF101444">
    <property type="protein sequence ID" value="ARW66850.1"/>
    <property type="molecule type" value="Genomic_DNA"/>
</dbReference>
<geneLocation type="chloroplast" evidence="4"/>
<evidence type="ECO:0008006" key="5">
    <source>
        <dbReference type="Google" id="ProtNLM"/>
    </source>
</evidence>
<evidence type="ECO:0000256" key="1">
    <source>
        <dbReference type="ARBA" id="ARBA00004474"/>
    </source>
</evidence>
<protein>
    <recommendedName>
        <fullName evidence="5">Ycf36</fullName>
    </recommendedName>
</protein>
<feature type="transmembrane region" description="Helical" evidence="3">
    <location>
        <begin position="67"/>
        <end position="91"/>
    </location>
</feature>